<sequence>MHAVDLMRARGGAAQLVVWRGDRLLLDEAVGGTPENLFWTFSAGKPFTALAVHGLAERGDLVLTEPVARYWPEFAANGKDGITIQHVLQHRSGLYAARGVLLDGLGMADWDRSVRAIERARPKWPAGDGPAYQVVSYGFILGELIRRVTGEPVGGYLDRWLFQPLGMRDTYLGLPDEAWSRHVPIRSRGALGRASAAFFNRRTVRQAVVPAAGVSTTARDLARFYRMMLNDGELDGVRVVRPATIAAAVTPSSDGEVDRVVKLPMRWGNGFQLGGTEAGRADGLARPMGRLSPAAFGHNGSNCCIGWADPDRSVVFAYTSDLLVPGHDGARHMAAVADAVLDV</sequence>
<dbReference type="PANTHER" id="PTHR43319">
    <property type="entry name" value="BETA-LACTAMASE-RELATED"/>
    <property type="match status" value="1"/>
</dbReference>
<dbReference type="InterPro" id="IPR052907">
    <property type="entry name" value="Beta-lactamase/esterase"/>
</dbReference>
<dbReference type="InterPro" id="IPR012338">
    <property type="entry name" value="Beta-lactam/transpept-like"/>
</dbReference>
<reference evidence="3" key="1">
    <citation type="journal article" date="2019" name="Int. J. Syst. Evol. Microbiol.">
        <title>The Global Catalogue of Microorganisms (GCM) 10K type strain sequencing project: providing services to taxonomists for standard genome sequencing and annotation.</title>
        <authorList>
            <consortium name="The Broad Institute Genomics Platform"/>
            <consortium name="The Broad Institute Genome Sequencing Center for Infectious Disease"/>
            <person name="Wu L."/>
            <person name="Ma J."/>
        </authorList>
    </citation>
    <scope>NUCLEOTIDE SEQUENCE [LARGE SCALE GENOMIC DNA]</scope>
    <source>
        <strain evidence="3">CGMCC 4.7289</strain>
    </source>
</reference>
<keyword evidence="2" id="KW-0378">Hydrolase</keyword>
<dbReference type="Proteomes" id="UP001595816">
    <property type="component" value="Unassembled WGS sequence"/>
</dbReference>
<evidence type="ECO:0000313" key="3">
    <source>
        <dbReference type="Proteomes" id="UP001595816"/>
    </source>
</evidence>
<dbReference type="Pfam" id="PF00144">
    <property type="entry name" value="Beta-lactamase"/>
    <property type="match status" value="1"/>
</dbReference>
<organism evidence="2 3">
    <name type="scientific">Hamadaea flava</name>
    <dbReference type="NCBI Taxonomy" id="1742688"/>
    <lineage>
        <taxon>Bacteria</taxon>
        <taxon>Bacillati</taxon>
        <taxon>Actinomycetota</taxon>
        <taxon>Actinomycetes</taxon>
        <taxon>Micromonosporales</taxon>
        <taxon>Micromonosporaceae</taxon>
        <taxon>Hamadaea</taxon>
    </lineage>
</organism>
<dbReference type="RefSeq" id="WP_253750779.1">
    <property type="nucleotide sequence ID" value="NZ_JAMZDZ010000001.1"/>
</dbReference>
<dbReference type="GO" id="GO:0016787">
    <property type="term" value="F:hydrolase activity"/>
    <property type="evidence" value="ECO:0007669"/>
    <property type="project" value="UniProtKB-KW"/>
</dbReference>
<dbReference type="EC" id="3.-.-.-" evidence="2"/>
<dbReference type="SUPFAM" id="SSF56601">
    <property type="entry name" value="beta-lactamase/transpeptidase-like"/>
    <property type="match status" value="1"/>
</dbReference>
<evidence type="ECO:0000259" key="1">
    <source>
        <dbReference type="Pfam" id="PF00144"/>
    </source>
</evidence>
<dbReference type="InterPro" id="IPR001466">
    <property type="entry name" value="Beta-lactam-related"/>
</dbReference>
<dbReference type="Gene3D" id="3.40.710.10">
    <property type="entry name" value="DD-peptidase/beta-lactamase superfamily"/>
    <property type="match status" value="1"/>
</dbReference>
<accession>A0ABV8M186</accession>
<feature type="domain" description="Beta-lactamase-related" evidence="1">
    <location>
        <begin position="13"/>
        <end position="339"/>
    </location>
</feature>
<comment type="caution">
    <text evidence="2">The sequence shown here is derived from an EMBL/GenBank/DDBJ whole genome shotgun (WGS) entry which is preliminary data.</text>
</comment>
<name>A0ABV8M186_9ACTN</name>
<evidence type="ECO:0000313" key="2">
    <source>
        <dbReference type="EMBL" id="MFC4136422.1"/>
    </source>
</evidence>
<dbReference type="EMBL" id="JBHSAY010000029">
    <property type="protein sequence ID" value="MFC4136422.1"/>
    <property type="molecule type" value="Genomic_DNA"/>
</dbReference>
<gene>
    <name evidence="2" type="ORF">ACFOZ4_37935</name>
</gene>
<proteinExistence type="predicted"/>
<keyword evidence="3" id="KW-1185">Reference proteome</keyword>
<dbReference type="PANTHER" id="PTHR43319:SF3">
    <property type="entry name" value="BETA-LACTAMASE-RELATED DOMAIN-CONTAINING PROTEIN"/>
    <property type="match status" value="1"/>
</dbReference>
<protein>
    <submittedName>
        <fullName evidence="2">Serine hydrolase domain-containing protein</fullName>
        <ecNumber evidence="2">3.-.-.-</ecNumber>
    </submittedName>
</protein>